<sequence length="179" mass="19836">MVLESMTLAMGSFFQMKLRICIDFLGPQGYIGMYAALSSGVDLGLIPLHLHSTPWTQRRLSPVPESHSARTMFPALFLLISLASPHNNVTMTSLDPTSSRRATAVKIEQCRILPPGLPSYFAGAGRVSNWPVHGSLALISLSLSRLYKTFAKFPVLSMLRSIIAQEIDQIFFSYIDGRY</sequence>
<evidence type="ECO:0000313" key="2">
    <source>
        <dbReference type="Proteomes" id="UP001610563"/>
    </source>
</evidence>
<dbReference type="EMBL" id="JBFTWV010000079">
    <property type="protein sequence ID" value="KAL2788477.1"/>
    <property type="molecule type" value="Genomic_DNA"/>
</dbReference>
<evidence type="ECO:0000313" key="1">
    <source>
        <dbReference type="EMBL" id="KAL2788477.1"/>
    </source>
</evidence>
<accession>A0ABR4FYX1</accession>
<protein>
    <submittedName>
        <fullName evidence="1">Uncharacterized protein</fullName>
    </submittedName>
</protein>
<organism evidence="1 2">
    <name type="scientific">Aspergillus keveii</name>
    <dbReference type="NCBI Taxonomy" id="714993"/>
    <lineage>
        <taxon>Eukaryota</taxon>
        <taxon>Fungi</taxon>
        <taxon>Dikarya</taxon>
        <taxon>Ascomycota</taxon>
        <taxon>Pezizomycotina</taxon>
        <taxon>Eurotiomycetes</taxon>
        <taxon>Eurotiomycetidae</taxon>
        <taxon>Eurotiales</taxon>
        <taxon>Aspergillaceae</taxon>
        <taxon>Aspergillus</taxon>
        <taxon>Aspergillus subgen. Nidulantes</taxon>
    </lineage>
</organism>
<proteinExistence type="predicted"/>
<comment type="caution">
    <text evidence="1">The sequence shown here is derived from an EMBL/GenBank/DDBJ whole genome shotgun (WGS) entry which is preliminary data.</text>
</comment>
<gene>
    <name evidence="1" type="ORF">BJX66DRAFT_256222</name>
</gene>
<reference evidence="1 2" key="1">
    <citation type="submission" date="2024-07" db="EMBL/GenBank/DDBJ databases">
        <title>Section-level genome sequencing and comparative genomics of Aspergillus sections Usti and Cavernicolus.</title>
        <authorList>
            <consortium name="Lawrence Berkeley National Laboratory"/>
            <person name="Nybo J.L."/>
            <person name="Vesth T.C."/>
            <person name="Theobald S."/>
            <person name="Frisvad J.C."/>
            <person name="Larsen T.O."/>
            <person name="Kjaerboelling I."/>
            <person name="Rothschild-Mancinelli K."/>
            <person name="Lyhne E.K."/>
            <person name="Kogle M.E."/>
            <person name="Barry K."/>
            <person name="Clum A."/>
            <person name="Na H."/>
            <person name="Ledsgaard L."/>
            <person name="Lin J."/>
            <person name="Lipzen A."/>
            <person name="Kuo A."/>
            <person name="Riley R."/>
            <person name="Mondo S."/>
            <person name="Labutti K."/>
            <person name="Haridas S."/>
            <person name="Pangalinan J."/>
            <person name="Salamov A.A."/>
            <person name="Simmons B.A."/>
            <person name="Magnuson J.K."/>
            <person name="Chen J."/>
            <person name="Drula E."/>
            <person name="Henrissat B."/>
            <person name="Wiebenga A."/>
            <person name="Lubbers R.J."/>
            <person name="Gomes A.C."/>
            <person name="Makela M.R."/>
            <person name="Stajich J."/>
            <person name="Grigoriev I.V."/>
            <person name="Mortensen U.H."/>
            <person name="De Vries R.P."/>
            <person name="Baker S.E."/>
            <person name="Andersen M.R."/>
        </authorList>
    </citation>
    <scope>NUCLEOTIDE SEQUENCE [LARGE SCALE GENOMIC DNA]</scope>
    <source>
        <strain evidence="1 2">CBS 209.92</strain>
    </source>
</reference>
<name>A0ABR4FYX1_9EURO</name>
<keyword evidence="2" id="KW-1185">Reference proteome</keyword>
<dbReference type="Proteomes" id="UP001610563">
    <property type="component" value="Unassembled WGS sequence"/>
</dbReference>